<feature type="signal peptide" evidence="1">
    <location>
        <begin position="1"/>
        <end position="20"/>
    </location>
</feature>
<name>A0A8H9L461_9DEIO</name>
<keyword evidence="3" id="KW-1185">Reference proteome</keyword>
<keyword evidence="1" id="KW-0732">Signal</keyword>
<feature type="chain" id="PRO_5033994300" evidence="1">
    <location>
        <begin position="21"/>
        <end position="345"/>
    </location>
</feature>
<dbReference type="Proteomes" id="UP000600547">
    <property type="component" value="Unassembled WGS sequence"/>
</dbReference>
<organism evidence="2 3">
    <name type="scientific">Deinococcus arenae</name>
    <dbReference type="NCBI Taxonomy" id="1452751"/>
    <lineage>
        <taxon>Bacteria</taxon>
        <taxon>Thermotogati</taxon>
        <taxon>Deinococcota</taxon>
        <taxon>Deinococci</taxon>
        <taxon>Deinococcales</taxon>
        <taxon>Deinococcaceae</taxon>
        <taxon>Deinococcus</taxon>
    </lineage>
</organism>
<protein>
    <submittedName>
        <fullName evidence="2">Uncharacterized protein</fullName>
    </submittedName>
</protein>
<dbReference type="RefSeq" id="WP_110830379.1">
    <property type="nucleotide sequence ID" value="NZ_BMQG01000001.1"/>
</dbReference>
<proteinExistence type="predicted"/>
<reference evidence="3" key="1">
    <citation type="journal article" date="2019" name="Int. J. Syst. Evol. Microbiol.">
        <title>The Global Catalogue of Microorganisms (GCM) 10K type strain sequencing project: providing services to taxonomists for standard genome sequencing and annotation.</title>
        <authorList>
            <consortium name="The Broad Institute Genomics Platform"/>
            <consortium name="The Broad Institute Genome Sequencing Center for Infectious Disease"/>
            <person name="Wu L."/>
            <person name="Ma J."/>
        </authorList>
    </citation>
    <scope>NUCLEOTIDE SEQUENCE [LARGE SCALE GENOMIC DNA]</scope>
    <source>
        <strain evidence="3">JCM 31047</strain>
    </source>
</reference>
<dbReference type="AlphaFoldDB" id="A0A8H9L461"/>
<dbReference type="EMBL" id="BMQG01000001">
    <property type="protein sequence ID" value="GGM31443.1"/>
    <property type="molecule type" value="Genomic_DNA"/>
</dbReference>
<sequence>MHRSLLLAAALICLPGCASAPPPAPIPTPAPPFQAVGLLELSFSAGGLSASRVRPLTLGSQALTEQARGLQLDPLSVSVVSTGTRGVDGQRYISATYRVRNADADGTPSPAARSNLTLLAVSAGDTLGGSPFRAVTTFAGSAVPQSVIRSVLPTHAMKFDPLSAQPVLSPGGEDLQVFTEAEVASGSIQNGSAQPLSYADLGVNTVFPYGYTVRTASGGRTLSANPAAGQFDGQVTLAVKVPLQADDAGLTPPEGIRRDPWTFRIVVLVVQDSQTRVTQSLEEQGSNAPVAQRAASVAATQVTVLPGSTYPAGVTAVASRCVNKVRSAGLATDADATYLVQGVCP</sequence>
<accession>A0A8H9L461</accession>
<comment type="caution">
    <text evidence="2">The sequence shown here is derived from an EMBL/GenBank/DDBJ whole genome shotgun (WGS) entry which is preliminary data.</text>
</comment>
<evidence type="ECO:0000313" key="2">
    <source>
        <dbReference type="EMBL" id="GGM31443.1"/>
    </source>
</evidence>
<gene>
    <name evidence="2" type="ORF">GCM10008956_04480</name>
</gene>
<evidence type="ECO:0000313" key="3">
    <source>
        <dbReference type="Proteomes" id="UP000600547"/>
    </source>
</evidence>
<evidence type="ECO:0000256" key="1">
    <source>
        <dbReference type="SAM" id="SignalP"/>
    </source>
</evidence>